<dbReference type="GO" id="GO:0140663">
    <property type="term" value="F:ATP-dependent FeS chaperone activity"/>
    <property type="evidence" value="ECO:0007669"/>
    <property type="project" value="InterPro"/>
</dbReference>
<evidence type="ECO:0000256" key="1">
    <source>
        <dbReference type="ARBA" id="ARBA00022723"/>
    </source>
</evidence>
<gene>
    <name evidence="7" type="ORF">SAMN05660742_117108</name>
</gene>
<dbReference type="InterPro" id="IPR027417">
    <property type="entry name" value="P-loop_NTPase"/>
</dbReference>
<dbReference type="GO" id="GO:0046872">
    <property type="term" value="F:metal ion binding"/>
    <property type="evidence" value="ECO:0007669"/>
    <property type="project" value="UniProtKB-KW"/>
</dbReference>
<keyword evidence="3 6" id="KW-0067">ATP-binding</keyword>
<dbReference type="Pfam" id="PF10609">
    <property type="entry name" value="ParA"/>
    <property type="match status" value="1"/>
</dbReference>
<keyword evidence="1 6" id="KW-0479">Metal-binding</keyword>
<dbReference type="Gene3D" id="3.40.50.300">
    <property type="entry name" value="P-loop containing nucleotide triphosphate hydrolases"/>
    <property type="match status" value="1"/>
</dbReference>
<dbReference type="STRING" id="84035.SAMN05660742_117108"/>
<evidence type="ECO:0000313" key="8">
    <source>
        <dbReference type="Proteomes" id="UP000199662"/>
    </source>
</evidence>
<dbReference type="HAMAP" id="MF_02040">
    <property type="entry name" value="Mrp_NBP35"/>
    <property type="match status" value="1"/>
</dbReference>
<accession>A0A1H7BVJ0</accession>
<dbReference type="RefSeq" id="WP_091833747.1">
    <property type="nucleotide sequence ID" value="NZ_FNZK01000017.1"/>
</dbReference>
<dbReference type="InterPro" id="IPR044304">
    <property type="entry name" value="NUBPL-like"/>
</dbReference>
<keyword evidence="4 6" id="KW-0408">Iron</keyword>
<protein>
    <recommendedName>
        <fullName evidence="6">Iron-sulfur cluster carrier protein</fullName>
    </recommendedName>
</protein>
<dbReference type="GO" id="GO:0051539">
    <property type="term" value="F:4 iron, 4 sulfur cluster binding"/>
    <property type="evidence" value="ECO:0007669"/>
    <property type="project" value="TreeGrafter"/>
</dbReference>
<feature type="binding site" evidence="6">
    <location>
        <begin position="45"/>
        <end position="52"/>
    </location>
    <ligand>
        <name>ATP</name>
        <dbReference type="ChEBI" id="CHEBI:30616"/>
    </ligand>
</feature>
<keyword evidence="2 6" id="KW-0547">Nucleotide-binding</keyword>
<reference evidence="7 8" key="1">
    <citation type="submission" date="2016-10" db="EMBL/GenBank/DDBJ databases">
        <authorList>
            <person name="de Groot N.N."/>
        </authorList>
    </citation>
    <scope>NUCLEOTIDE SEQUENCE [LARGE SCALE GENOMIC DNA]</scope>
    <source>
        <strain evidence="7 8">DSM 2179</strain>
    </source>
</reference>
<evidence type="ECO:0000256" key="4">
    <source>
        <dbReference type="ARBA" id="ARBA00023004"/>
    </source>
</evidence>
<proteinExistence type="inferred from homology"/>
<evidence type="ECO:0000256" key="3">
    <source>
        <dbReference type="ARBA" id="ARBA00022840"/>
    </source>
</evidence>
<dbReference type="CDD" id="cd02037">
    <property type="entry name" value="Mrp_NBP35"/>
    <property type="match status" value="1"/>
</dbReference>
<evidence type="ECO:0000256" key="5">
    <source>
        <dbReference type="ARBA" id="ARBA00023014"/>
    </source>
</evidence>
<dbReference type="PANTHER" id="PTHR42961:SF2">
    <property type="entry name" value="IRON-SULFUR PROTEIN NUBPL"/>
    <property type="match status" value="1"/>
</dbReference>
<name>A0A1H7BVJ0_9FIRM</name>
<dbReference type="InterPro" id="IPR019591">
    <property type="entry name" value="Mrp/NBP35_ATP-bd"/>
</dbReference>
<dbReference type="GO" id="GO:0016887">
    <property type="term" value="F:ATP hydrolysis activity"/>
    <property type="evidence" value="ECO:0007669"/>
    <property type="project" value="UniProtKB-UniRule"/>
</dbReference>
<dbReference type="GO" id="GO:0016226">
    <property type="term" value="P:iron-sulfur cluster assembly"/>
    <property type="evidence" value="ECO:0007669"/>
    <property type="project" value="InterPro"/>
</dbReference>
<evidence type="ECO:0000256" key="2">
    <source>
        <dbReference type="ARBA" id="ARBA00022741"/>
    </source>
</evidence>
<dbReference type="InterPro" id="IPR033756">
    <property type="entry name" value="YlxH/NBP35"/>
</dbReference>
<comment type="subunit">
    <text evidence="6">Homodimer.</text>
</comment>
<keyword evidence="6" id="KW-0378">Hydrolase</keyword>
<comment type="function">
    <text evidence="6">Binds and transfers iron-sulfur (Fe-S) clusters to target apoproteins. Can hydrolyze ATP.</text>
</comment>
<evidence type="ECO:0000256" key="6">
    <source>
        <dbReference type="HAMAP-Rule" id="MF_02040"/>
    </source>
</evidence>
<keyword evidence="5 6" id="KW-0411">Iron-sulfur</keyword>
<sequence>MSDTCNQTCSSCGDTCEDRKTERTDFFEKPNELSSIKKVIAVVSGKGGVGKSLVTSMLAVTMNRKGYNTAILDADVTGPSIPKAFGVHRENKGKEMSAYPPKSSTGIDIMSVNLLLEHDTDPVIWRGPIISNMVKQFWQDFVWTNVDYMFIDMPPGTGDVPLTVFQSIKVDGIIIVTSPQELVSMIVAKAVKMAQRMNVPILGLVENMSYFKCPSCNQEHKIFGESHIDQIATKYNIDVLARMPIDPKLAKVCDDGEIEFFEGSWFDHIDEILKNMEERK</sequence>
<organism evidence="7 8">
    <name type="scientific">Propionispira arboris</name>
    <dbReference type="NCBI Taxonomy" id="84035"/>
    <lineage>
        <taxon>Bacteria</taxon>
        <taxon>Bacillati</taxon>
        <taxon>Bacillota</taxon>
        <taxon>Negativicutes</taxon>
        <taxon>Selenomonadales</taxon>
        <taxon>Selenomonadaceae</taxon>
        <taxon>Propionispira</taxon>
    </lineage>
</organism>
<dbReference type="PANTHER" id="PTHR42961">
    <property type="entry name" value="IRON-SULFUR PROTEIN NUBPL"/>
    <property type="match status" value="1"/>
</dbReference>
<dbReference type="SUPFAM" id="SSF52540">
    <property type="entry name" value="P-loop containing nucleoside triphosphate hydrolases"/>
    <property type="match status" value="1"/>
</dbReference>
<dbReference type="AlphaFoldDB" id="A0A1H7BVJ0"/>
<comment type="similarity">
    <text evidence="6">Belongs to the Mrp/NBP35 ATP-binding proteins family.</text>
</comment>
<dbReference type="GO" id="GO:0005524">
    <property type="term" value="F:ATP binding"/>
    <property type="evidence" value="ECO:0007669"/>
    <property type="project" value="UniProtKB-UniRule"/>
</dbReference>
<dbReference type="Proteomes" id="UP000199662">
    <property type="component" value="Unassembled WGS sequence"/>
</dbReference>
<dbReference type="FunFam" id="3.40.50.300:FF:001119">
    <property type="entry name" value="Iron-sulfur cluster carrier protein"/>
    <property type="match status" value="1"/>
</dbReference>
<keyword evidence="8" id="KW-1185">Reference proteome</keyword>
<evidence type="ECO:0000313" key="7">
    <source>
        <dbReference type="EMBL" id="SEJ80347.1"/>
    </source>
</evidence>
<dbReference type="EMBL" id="FNZK01000017">
    <property type="protein sequence ID" value="SEJ80347.1"/>
    <property type="molecule type" value="Genomic_DNA"/>
</dbReference>